<dbReference type="NCBIfam" id="TIGR00230">
    <property type="entry name" value="sfsA"/>
    <property type="match status" value="1"/>
</dbReference>
<dbReference type="Proteomes" id="UP000267187">
    <property type="component" value="Unassembled WGS sequence"/>
</dbReference>
<feature type="domain" description="Sugar fermentation stimulation protein C-terminal" evidence="2">
    <location>
        <begin position="89"/>
        <end position="230"/>
    </location>
</feature>
<proteinExistence type="inferred from homology"/>
<keyword evidence="5" id="KW-1185">Reference proteome</keyword>
<organism evidence="4 5">
    <name type="scientific">Umboniibacter marinipuniceus</name>
    <dbReference type="NCBI Taxonomy" id="569599"/>
    <lineage>
        <taxon>Bacteria</taxon>
        <taxon>Pseudomonadati</taxon>
        <taxon>Pseudomonadota</taxon>
        <taxon>Gammaproteobacteria</taxon>
        <taxon>Cellvibrionales</taxon>
        <taxon>Cellvibrionaceae</taxon>
        <taxon>Umboniibacter</taxon>
    </lineage>
</organism>
<dbReference type="PANTHER" id="PTHR30545:SF2">
    <property type="entry name" value="SUGAR FERMENTATION STIMULATION PROTEIN A"/>
    <property type="match status" value="1"/>
</dbReference>
<dbReference type="Pfam" id="PF17746">
    <property type="entry name" value="SfsA_N"/>
    <property type="match status" value="1"/>
</dbReference>
<protein>
    <recommendedName>
        <fullName evidence="1">Sugar fermentation stimulation protein homolog</fullName>
    </recommendedName>
</protein>
<dbReference type="InterPro" id="IPR005224">
    <property type="entry name" value="SfsA"/>
</dbReference>
<dbReference type="CDD" id="cd22359">
    <property type="entry name" value="SfsA-like_bacterial"/>
    <property type="match status" value="1"/>
</dbReference>
<evidence type="ECO:0000259" key="3">
    <source>
        <dbReference type="Pfam" id="PF17746"/>
    </source>
</evidence>
<dbReference type="FunFam" id="2.40.50.580:FF:000001">
    <property type="entry name" value="Sugar fermentation stimulation protein A"/>
    <property type="match status" value="1"/>
</dbReference>
<dbReference type="RefSeq" id="WP_245962628.1">
    <property type="nucleotide sequence ID" value="NZ_REFJ01000003.1"/>
</dbReference>
<dbReference type="InterPro" id="IPR041465">
    <property type="entry name" value="SfsA_N"/>
</dbReference>
<feature type="domain" description="SfsA N-terminal OB" evidence="3">
    <location>
        <begin position="20"/>
        <end position="86"/>
    </location>
</feature>
<dbReference type="InterPro" id="IPR040452">
    <property type="entry name" value="SfsA_C"/>
</dbReference>
<evidence type="ECO:0000256" key="1">
    <source>
        <dbReference type="HAMAP-Rule" id="MF_00095"/>
    </source>
</evidence>
<sequence length="245" mass="27423">MSLSSREYLVQMSLTPAVLIRRYKRFLADVELSGELVTVYCPNTGAMTGCGQAGDTVWLSISDKPSRKYRYTWELTETQSGHWICVNPQRANEFLGQALERRLMASHSHYTNCIAEQKYGEEGSRIDFLLQTESKLNGYVEAKSCTLLIQEDGVGAFPDAKSVRAHKHLRELTRLARQGVPTYLVYVVLHSGIRSVRPASEIDPHYALLTTEAIAAGLEVFILPAGIDQKGLFWLEDASNLRLAN</sequence>
<dbReference type="EMBL" id="REFJ01000003">
    <property type="protein sequence ID" value="RMA80078.1"/>
    <property type="molecule type" value="Genomic_DNA"/>
</dbReference>
<dbReference type="Pfam" id="PF03749">
    <property type="entry name" value="SfsA"/>
    <property type="match status" value="1"/>
</dbReference>
<evidence type="ECO:0000313" key="5">
    <source>
        <dbReference type="Proteomes" id="UP000267187"/>
    </source>
</evidence>
<dbReference type="HAMAP" id="MF_00095">
    <property type="entry name" value="SfsA"/>
    <property type="match status" value="1"/>
</dbReference>
<accession>A0A3M0ABD1</accession>
<dbReference type="GO" id="GO:0003677">
    <property type="term" value="F:DNA binding"/>
    <property type="evidence" value="ECO:0007669"/>
    <property type="project" value="InterPro"/>
</dbReference>
<dbReference type="PANTHER" id="PTHR30545">
    <property type="entry name" value="SUGAR FERMENTATION STIMULATION PROTEIN A"/>
    <property type="match status" value="1"/>
</dbReference>
<dbReference type="AlphaFoldDB" id="A0A3M0ABD1"/>
<comment type="caution">
    <text evidence="4">The sequence shown here is derived from an EMBL/GenBank/DDBJ whole genome shotgun (WGS) entry which is preliminary data.</text>
</comment>
<name>A0A3M0ABD1_9GAMM</name>
<evidence type="ECO:0000259" key="2">
    <source>
        <dbReference type="Pfam" id="PF03749"/>
    </source>
</evidence>
<dbReference type="Gene3D" id="2.40.50.580">
    <property type="match status" value="1"/>
</dbReference>
<dbReference type="Gene3D" id="3.40.1350.60">
    <property type="match status" value="1"/>
</dbReference>
<comment type="similarity">
    <text evidence="1">Belongs to the SfsA family.</text>
</comment>
<gene>
    <name evidence="1" type="primary">sfsA</name>
    <name evidence="4" type="ORF">DFR27_1434</name>
</gene>
<evidence type="ECO:0000313" key="4">
    <source>
        <dbReference type="EMBL" id="RMA80078.1"/>
    </source>
</evidence>
<reference evidence="4 5" key="1">
    <citation type="submission" date="2018-10" db="EMBL/GenBank/DDBJ databases">
        <title>Genomic Encyclopedia of Type Strains, Phase IV (KMG-IV): sequencing the most valuable type-strain genomes for metagenomic binning, comparative biology and taxonomic classification.</title>
        <authorList>
            <person name="Goeker M."/>
        </authorList>
    </citation>
    <scope>NUCLEOTIDE SEQUENCE [LARGE SCALE GENOMIC DNA]</scope>
    <source>
        <strain evidence="4 5">DSM 25080</strain>
    </source>
</reference>